<dbReference type="EMBL" id="WTXG01000146">
    <property type="protein sequence ID" value="KAI0291675.1"/>
    <property type="molecule type" value="Genomic_DNA"/>
</dbReference>
<keyword evidence="2" id="KW-1185">Reference proteome</keyword>
<comment type="caution">
    <text evidence="1">The sequence shown here is derived from an EMBL/GenBank/DDBJ whole genome shotgun (WGS) entry which is preliminary data.</text>
</comment>
<gene>
    <name evidence="1" type="ORF">B0F90DRAFT_1774863</name>
</gene>
<sequence length="55" mass="6156">YTCYAQRSILCGMHGSARVHYLSHEPSTIRLDSGHCLALGSVKVWCYNQAQRETG</sequence>
<proteinExistence type="predicted"/>
<accession>A0AAD4LV13</accession>
<name>A0AAD4LV13_9AGAM</name>
<dbReference type="Proteomes" id="UP001203297">
    <property type="component" value="Unassembled WGS sequence"/>
</dbReference>
<evidence type="ECO:0000313" key="1">
    <source>
        <dbReference type="EMBL" id="KAI0291675.1"/>
    </source>
</evidence>
<protein>
    <submittedName>
        <fullName evidence="1">Uncharacterized protein</fullName>
    </submittedName>
</protein>
<dbReference type="AlphaFoldDB" id="A0AAD4LV13"/>
<evidence type="ECO:0000313" key="2">
    <source>
        <dbReference type="Proteomes" id="UP001203297"/>
    </source>
</evidence>
<organism evidence="1 2">
    <name type="scientific">Multifurca ochricompacta</name>
    <dbReference type="NCBI Taxonomy" id="376703"/>
    <lineage>
        <taxon>Eukaryota</taxon>
        <taxon>Fungi</taxon>
        <taxon>Dikarya</taxon>
        <taxon>Basidiomycota</taxon>
        <taxon>Agaricomycotina</taxon>
        <taxon>Agaricomycetes</taxon>
        <taxon>Russulales</taxon>
        <taxon>Russulaceae</taxon>
        <taxon>Multifurca</taxon>
    </lineage>
</organism>
<reference evidence="1" key="1">
    <citation type="journal article" date="2022" name="New Phytol.">
        <title>Evolutionary transition to the ectomycorrhizal habit in the genomes of a hyperdiverse lineage of mushroom-forming fungi.</title>
        <authorList>
            <person name="Looney B."/>
            <person name="Miyauchi S."/>
            <person name="Morin E."/>
            <person name="Drula E."/>
            <person name="Courty P.E."/>
            <person name="Kohler A."/>
            <person name="Kuo A."/>
            <person name="LaButti K."/>
            <person name="Pangilinan J."/>
            <person name="Lipzen A."/>
            <person name="Riley R."/>
            <person name="Andreopoulos W."/>
            <person name="He G."/>
            <person name="Johnson J."/>
            <person name="Nolan M."/>
            <person name="Tritt A."/>
            <person name="Barry K.W."/>
            <person name="Grigoriev I.V."/>
            <person name="Nagy L.G."/>
            <person name="Hibbett D."/>
            <person name="Henrissat B."/>
            <person name="Matheny P.B."/>
            <person name="Labbe J."/>
            <person name="Martin F.M."/>
        </authorList>
    </citation>
    <scope>NUCLEOTIDE SEQUENCE</scope>
    <source>
        <strain evidence="1">BPL690</strain>
    </source>
</reference>
<feature type="non-terminal residue" evidence="1">
    <location>
        <position position="1"/>
    </location>
</feature>